<proteinExistence type="predicted"/>
<reference evidence="1 2" key="1">
    <citation type="submission" date="2023-05" db="EMBL/GenBank/DDBJ databases">
        <title>B98-5 Cell Line De Novo Hybrid Assembly: An Optical Mapping Approach.</title>
        <authorList>
            <person name="Kananen K."/>
            <person name="Auerbach J.A."/>
            <person name="Kautto E."/>
            <person name="Blachly J.S."/>
        </authorList>
    </citation>
    <scope>NUCLEOTIDE SEQUENCE [LARGE SCALE GENOMIC DNA]</scope>
    <source>
        <strain evidence="1">B95-8</strain>
        <tissue evidence="1">Cell line</tissue>
    </source>
</reference>
<dbReference type="Proteomes" id="UP001266305">
    <property type="component" value="Unassembled WGS sequence"/>
</dbReference>
<dbReference type="EMBL" id="JASSZA010000005">
    <property type="protein sequence ID" value="KAK2111081.1"/>
    <property type="molecule type" value="Genomic_DNA"/>
</dbReference>
<organism evidence="1 2">
    <name type="scientific">Saguinus oedipus</name>
    <name type="common">Cotton-top tamarin</name>
    <name type="synonym">Oedipomidas oedipus</name>
    <dbReference type="NCBI Taxonomy" id="9490"/>
    <lineage>
        <taxon>Eukaryota</taxon>
        <taxon>Metazoa</taxon>
        <taxon>Chordata</taxon>
        <taxon>Craniata</taxon>
        <taxon>Vertebrata</taxon>
        <taxon>Euteleostomi</taxon>
        <taxon>Mammalia</taxon>
        <taxon>Eutheria</taxon>
        <taxon>Euarchontoglires</taxon>
        <taxon>Primates</taxon>
        <taxon>Haplorrhini</taxon>
        <taxon>Platyrrhini</taxon>
        <taxon>Cebidae</taxon>
        <taxon>Callitrichinae</taxon>
        <taxon>Saguinus</taxon>
    </lineage>
</organism>
<protein>
    <submittedName>
        <fullName evidence="1">Uncharacterized protein</fullName>
    </submittedName>
</protein>
<evidence type="ECO:0000313" key="2">
    <source>
        <dbReference type="Proteomes" id="UP001266305"/>
    </source>
</evidence>
<name>A0ABQ9VPL6_SAGOE</name>
<evidence type="ECO:0000313" key="1">
    <source>
        <dbReference type="EMBL" id="KAK2111081.1"/>
    </source>
</evidence>
<gene>
    <name evidence="1" type="ORF">P7K49_010827</name>
</gene>
<accession>A0ABQ9VPL6</accession>
<comment type="caution">
    <text evidence="1">The sequence shown here is derived from an EMBL/GenBank/DDBJ whole genome shotgun (WGS) entry which is preliminary data.</text>
</comment>
<sequence length="112" mass="12231">MPFAVRRALYSEGKLPKGRSVLTLQSVNMLRKYISLLDLPLSLLHTQDVLFVLNSKEVAQAKIEFKRNSDLLGASVKSPGADCKKPTCAVEEELGQVGSSSRKLFTVHGASD</sequence>
<keyword evidence="2" id="KW-1185">Reference proteome</keyword>